<feature type="transmembrane region" description="Helical" evidence="1">
    <location>
        <begin position="15"/>
        <end position="35"/>
    </location>
</feature>
<protein>
    <submittedName>
        <fullName evidence="2">Uncharacterized protein</fullName>
    </submittedName>
</protein>
<keyword evidence="1" id="KW-0472">Membrane</keyword>
<organism evidence="2">
    <name type="scientific">Rhizophora mucronata</name>
    <name type="common">Asiatic mangrove</name>
    <dbReference type="NCBI Taxonomy" id="61149"/>
    <lineage>
        <taxon>Eukaryota</taxon>
        <taxon>Viridiplantae</taxon>
        <taxon>Streptophyta</taxon>
        <taxon>Embryophyta</taxon>
        <taxon>Tracheophyta</taxon>
        <taxon>Spermatophyta</taxon>
        <taxon>Magnoliopsida</taxon>
        <taxon>eudicotyledons</taxon>
        <taxon>Gunneridae</taxon>
        <taxon>Pentapetalae</taxon>
        <taxon>rosids</taxon>
        <taxon>fabids</taxon>
        <taxon>Malpighiales</taxon>
        <taxon>Rhizophoraceae</taxon>
        <taxon>Rhizophora</taxon>
    </lineage>
</organism>
<dbReference type="AlphaFoldDB" id="A0A2P2IU18"/>
<keyword evidence="1" id="KW-0812">Transmembrane</keyword>
<keyword evidence="1" id="KW-1133">Transmembrane helix</keyword>
<dbReference type="EMBL" id="GGEC01004204">
    <property type="protein sequence ID" value="MBW84687.1"/>
    <property type="molecule type" value="Transcribed_RNA"/>
</dbReference>
<evidence type="ECO:0000313" key="2">
    <source>
        <dbReference type="EMBL" id="MBW84687.1"/>
    </source>
</evidence>
<proteinExistence type="predicted"/>
<name>A0A2P2IU18_RHIMU</name>
<evidence type="ECO:0000256" key="1">
    <source>
        <dbReference type="SAM" id="Phobius"/>
    </source>
</evidence>
<accession>A0A2P2IU18</accession>
<sequence>MSELQFSVVQSIRPYLHIITFFLSYLFFTILWFTIPF</sequence>
<reference evidence="2" key="1">
    <citation type="submission" date="2018-02" db="EMBL/GenBank/DDBJ databases">
        <title>Rhizophora mucronata_Transcriptome.</title>
        <authorList>
            <person name="Meera S.P."/>
            <person name="Sreeshan A."/>
            <person name="Augustine A."/>
        </authorList>
    </citation>
    <scope>NUCLEOTIDE SEQUENCE</scope>
    <source>
        <tissue evidence="2">Leaf</tissue>
    </source>
</reference>